<reference evidence="9" key="1">
    <citation type="submission" date="2014-05" db="EMBL/GenBank/DDBJ databases">
        <authorList>
            <person name="Chronopoulou M."/>
        </authorList>
    </citation>
    <scope>NUCLEOTIDE SEQUENCE</scope>
    <source>
        <tissue evidence="9">Whole organism</tissue>
    </source>
</reference>
<evidence type="ECO:0000256" key="2">
    <source>
        <dbReference type="ARBA" id="ARBA00022723"/>
    </source>
</evidence>
<dbReference type="InterPro" id="IPR056267">
    <property type="entry name" value="Ada2b_C"/>
</dbReference>
<dbReference type="PROSITE" id="PS50090">
    <property type="entry name" value="MYB_LIKE"/>
    <property type="match status" value="1"/>
</dbReference>
<dbReference type="InterPro" id="IPR043145">
    <property type="entry name" value="Znf_ZZ_sf"/>
</dbReference>
<comment type="subcellular location">
    <subcellularLocation>
        <location evidence="1">Nucleus</location>
    </subcellularLocation>
</comment>
<sequence>MNMPGPELNINPKARCHYCTEEIFGSGSGRVLLRCEECPDLDLCPECWASRAELGQHSPSHSYRVYDSGGYPLLGGTWPSRDHLKLLDAVEQFGYGNWEDISRCILNVSPLEAKNEYIKTFVDASIGSKTWSKVIRGQSKDHTLSSSPSNNSIHNNNNIHSHVKSEPPTNLTLHESIMLGFMPQREDYEVEFDNSCESLVSQLGMTTSPMEEDEVEIALKTTHVDIYKYKLMEREKRKRVVREYGLIGETPTSPAQLSFYFIFIFIFLYIGHFFKENPVNGDPFKKDRLAASNGSNSFKVRKGGKSGDIFSGRLKVMAEFLGPKDYQAFIANLTKEKELKQQIKDYQKYRKNGIVKMSDSTEFENLRCRHSKKRNDPRKKNGDHDINISTSFVSVEDLNGSSTNNSVISSAKDFYDQKNRSLPDLPGYEILSTNERKLCSSLKLTPAQYISYKTSLLTNYLQKKRGQTFNPLNPLGLDKNNRKIIFNFLMKAGWINAY</sequence>
<feature type="domain" description="ZZ-type" evidence="8">
    <location>
        <begin position="11"/>
        <end position="71"/>
    </location>
</feature>
<dbReference type="InterPro" id="IPR041983">
    <property type="entry name" value="ADA2-like_ZZ"/>
</dbReference>
<dbReference type="GO" id="GO:0005634">
    <property type="term" value="C:nucleus"/>
    <property type="evidence" value="ECO:0007669"/>
    <property type="project" value="UniProtKB-SubCell"/>
</dbReference>
<keyword evidence="2" id="KW-0479">Metal-binding</keyword>
<dbReference type="PROSITE" id="PS50135">
    <property type="entry name" value="ZF_ZZ_2"/>
    <property type="match status" value="1"/>
</dbReference>
<evidence type="ECO:0000256" key="6">
    <source>
        <dbReference type="SAM" id="MobiDB-lite"/>
    </source>
</evidence>
<dbReference type="GO" id="GO:0003713">
    <property type="term" value="F:transcription coactivator activity"/>
    <property type="evidence" value="ECO:0007669"/>
    <property type="project" value="TreeGrafter"/>
</dbReference>
<dbReference type="InterPro" id="IPR001005">
    <property type="entry name" value="SANT/Myb"/>
</dbReference>
<dbReference type="AlphaFoldDB" id="A0A0K2T9C0"/>
<feature type="domain" description="Myb-like" evidence="7">
    <location>
        <begin position="76"/>
        <end position="121"/>
    </location>
</feature>
<evidence type="ECO:0000259" key="8">
    <source>
        <dbReference type="PROSITE" id="PS50135"/>
    </source>
</evidence>
<dbReference type="Pfam" id="PF22941">
    <property type="entry name" value="TADA2A-like_3rd"/>
    <property type="match status" value="1"/>
</dbReference>
<dbReference type="GO" id="GO:0006338">
    <property type="term" value="P:chromatin remodeling"/>
    <property type="evidence" value="ECO:0007669"/>
    <property type="project" value="TreeGrafter"/>
</dbReference>
<accession>A0A0K2T9C0</accession>
<feature type="region of interest" description="Disordered" evidence="6">
    <location>
        <begin position="139"/>
        <end position="166"/>
    </location>
</feature>
<evidence type="ECO:0000256" key="5">
    <source>
        <dbReference type="PROSITE-ProRule" id="PRU00228"/>
    </source>
</evidence>
<keyword evidence="3 5" id="KW-0863">Zinc-finger</keyword>
<evidence type="ECO:0000259" key="7">
    <source>
        <dbReference type="PROSITE" id="PS50090"/>
    </source>
</evidence>
<protein>
    <submittedName>
        <fullName evidence="9">Transcriptional adapter 2betalike [Monodelphis domestica]</fullName>
    </submittedName>
</protein>
<name>A0A0K2T9C0_LEPSM</name>
<dbReference type="Gene3D" id="1.10.10.10">
    <property type="entry name" value="Winged helix-like DNA-binding domain superfamily/Winged helix DNA-binding domain"/>
    <property type="match status" value="1"/>
</dbReference>
<dbReference type="SUPFAM" id="SSF57850">
    <property type="entry name" value="RING/U-box"/>
    <property type="match status" value="1"/>
</dbReference>
<dbReference type="CDD" id="cd02335">
    <property type="entry name" value="ZZ_ADA2"/>
    <property type="match status" value="1"/>
</dbReference>
<dbReference type="GO" id="GO:0003682">
    <property type="term" value="F:chromatin binding"/>
    <property type="evidence" value="ECO:0007669"/>
    <property type="project" value="TreeGrafter"/>
</dbReference>
<dbReference type="InterPro" id="IPR000433">
    <property type="entry name" value="Znf_ZZ"/>
</dbReference>
<feature type="compositionally biased region" description="Low complexity" evidence="6">
    <location>
        <begin position="145"/>
        <end position="160"/>
    </location>
</feature>
<dbReference type="Gene3D" id="3.30.60.90">
    <property type="match status" value="1"/>
</dbReference>
<dbReference type="OrthoDB" id="270417at2759"/>
<dbReference type="SUPFAM" id="SSF46689">
    <property type="entry name" value="Homeodomain-like"/>
    <property type="match status" value="2"/>
</dbReference>
<dbReference type="PANTHER" id="PTHR12374">
    <property type="entry name" value="TRANSCRIPTIONAL ADAPTOR 2 ADA2 -RELATED"/>
    <property type="match status" value="1"/>
</dbReference>
<evidence type="ECO:0000313" key="9">
    <source>
        <dbReference type="EMBL" id="CDW22613.1"/>
    </source>
</evidence>
<dbReference type="Pfam" id="PF25299">
    <property type="entry name" value="ZZ_ADA2"/>
    <property type="match status" value="1"/>
</dbReference>
<dbReference type="InterPro" id="IPR055141">
    <property type="entry name" value="TADA2A_B-like_dom"/>
</dbReference>
<dbReference type="EMBL" id="HACA01005252">
    <property type="protein sequence ID" value="CDW22613.1"/>
    <property type="molecule type" value="Transcribed_RNA"/>
</dbReference>
<proteinExistence type="predicted"/>
<dbReference type="GO" id="GO:0008270">
    <property type="term" value="F:zinc ion binding"/>
    <property type="evidence" value="ECO:0007669"/>
    <property type="project" value="UniProtKB-KW"/>
</dbReference>
<evidence type="ECO:0000256" key="4">
    <source>
        <dbReference type="ARBA" id="ARBA00022833"/>
    </source>
</evidence>
<keyword evidence="4" id="KW-0862">Zinc</keyword>
<organism evidence="9">
    <name type="scientific">Lepeophtheirus salmonis</name>
    <name type="common">Salmon louse</name>
    <name type="synonym">Caligus salmonis</name>
    <dbReference type="NCBI Taxonomy" id="72036"/>
    <lineage>
        <taxon>Eukaryota</taxon>
        <taxon>Metazoa</taxon>
        <taxon>Ecdysozoa</taxon>
        <taxon>Arthropoda</taxon>
        <taxon>Crustacea</taxon>
        <taxon>Multicrustacea</taxon>
        <taxon>Hexanauplia</taxon>
        <taxon>Copepoda</taxon>
        <taxon>Siphonostomatoida</taxon>
        <taxon>Caligidae</taxon>
        <taxon>Lepeophtheirus</taxon>
    </lineage>
</organism>
<evidence type="ECO:0000256" key="3">
    <source>
        <dbReference type="ARBA" id="ARBA00022771"/>
    </source>
</evidence>
<dbReference type="GO" id="GO:0006357">
    <property type="term" value="P:regulation of transcription by RNA polymerase II"/>
    <property type="evidence" value="ECO:0007669"/>
    <property type="project" value="TreeGrafter"/>
</dbReference>
<dbReference type="CDD" id="cd00167">
    <property type="entry name" value="SANT"/>
    <property type="match status" value="1"/>
</dbReference>
<dbReference type="Pfam" id="PF24533">
    <property type="entry name" value="Tri-helical_Ada2b_C"/>
    <property type="match status" value="1"/>
</dbReference>
<evidence type="ECO:0000256" key="1">
    <source>
        <dbReference type="ARBA" id="ARBA00004123"/>
    </source>
</evidence>
<dbReference type="GO" id="GO:0070461">
    <property type="term" value="C:SAGA-type complex"/>
    <property type="evidence" value="ECO:0007669"/>
    <property type="project" value="UniProtKB-ARBA"/>
</dbReference>
<dbReference type="PANTHER" id="PTHR12374:SF63">
    <property type="entry name" value="TRANSCRIPTIONAL ADAPTER 2-BETA"/>
    <property type="match status" value="1"/>
</dbReference>
<dbReference type="InterPro" id="IPR036388">
    <property type="entry name" value="WH-like_DNA-bd_sf"/>
</dbReference>
<dbReference type="InterPro" id="IPR009057">
    <property type="entry name" value="Homeodomain-like_sf"/>
</dbReference>